<keyword evidence="1" id="KW-0472">Membrane</keyword>
<evidence type="ECO:0000313" key="4">
    <source>
        <dbReference type="Proteomes" id="UP001238603"/>
    </source>
</evidence>
<keyword evidence="4" id="KW-1185">Reference proteome</keyword>
<evidence type="ECO:0000256" key="1">
    <source>
        <dbReference type="SAM" id="Phobius"/>
    </source>
</evidence>
<dbReference type="RefSeq" id="WP_285982098.1">
    <property type="nucleotide sequence ID" value="NZ_JASVDS010000002.1"/>
</dbReference>
<evidence type="ECO:0000259" key="2">
    <source>
        <dbReference type="Pfam" id="PF13785"/>
    </source>
</evidence>
<name>A0ABT7LGM4_9BURK</name>
<proteinExistence type="predicted"/>
<organism evidence="3 4">
    <name type="scientific">Roseateles subflavus</name>
    <dbReference type="NCBI Taxonomy" id="3053353"/>
    <lineage>
        <taxon>Bacteria</taxon>
        <taxon>Pseudomonadati</taxon>
        <taxon>Pseudomonadota</taxon>
        <taxon>Betaproteobacteria</taxon>
        <taxon>Burkholderiales</taxon>
        <taxon>Sphaerotilaceae</taxon>
        <taxon>Roseateles</taxon>
    </lineage>
</organism>
<comment type="caution">
    <text evidence="3">The sequence shown here is derived from an EMBL/GenBank/DDBJ whole genome shotgun (WGS) entry which is preliminary data.</text>
</comment>
<feature type="domain" description="DUF4178" evidence="2">
    <location>
        <begin position="64"/>
        <end position="203"/>
    </location>
</feature>
<feature type="transmembrane region" description="Helical" evidence="1">
    <location>
        <begin position="457"/>
        <end position="475"/>
    </location>
</feature>
<keyword evidence="1" id="KW-0812">Transmembrane</keyword>
<dbReference type="EMBL" id="JASVDS010000002">
    <property type="protein sequence ID" value="MDL5031994.1"/>
    <property type="molecule type" value="Genomic_DNA"/>
</dbReference>
<dbReference type="InterPro" id="IPR025235">
    <property type="entry name" value="DUF4178"/>
</dbReference>
<feature type="domain" description="DUF4178" evidence="2">
    <location>
        <begin position="292"/>
        <end position="424"/>
    </location>
</feature>
<dbReference type="Pfam" id="PF13785">
    <property type="entry name" value="DUF4178"/>
    <property type="match status" value="2"/>
</dbReference>
<gene>
    <name evidence="3" type="ORF">QRD43_08730</name>
</gene>
<accession>A0ABT7LGM4</accession>
<sequence length="528" mass="57020">MAPTTPQRRWQAACPNCGAPVEFASAASHSAVCSYCRATLLREGDALRKIGQSAELFEDYSPLQLGASGKYQGEPFTVLGRIQLRTEEASWNEWHILFGHGRSAWLSEDNGAFVIGFEAPLEEAPPPLGNLIVGVPVTVGGSRWEVASKVDATVLAAEGELPRPPELLKSYGVVELRSSKGEVGSLEFSQPQAPVWTVGRSVRLADLALSGLREDSSKTLSGKSLPCPGCGASLTPKLDSTQSIVCPQCHTVTDISKGVGQDLAHYAQSNGMEPLIPLGTTGKLALMGGTPQDWQVVGYTERCDLPQGDDEEQTFWREYLLFNRLEGFAFLVDTEDGWSVVRPLTGAPTADKAGAVTWQTKRFARRWQYTAVITYVLGEFYWRVKRGEKCLVTDFEYRAGSRTELLSREQTGNEVTWSHGRKLDADDVLKGFALPGDRRAAFARDAGVRASGDAHSLFAKIILGAFVVLVLLLLVRACSSDDCQAYKDGYGESSAEYQNCRRNGGVHYSGGSGGGSYGGYSSGGGGHK</sequence>
<dbReference type="Proteomes" id="UP001238603">
    <property type="component" value="Unassembled WGS sequence"/>
</dbReference>
<reference evidence="3 4" key="1">
    <citation type="submission" date="2023-06" db="EMBL/GenBank/DDBJ databases">
        <title>Pelomonas sp. APW6 16S ribosomal RNA gene genome sequencing and assembly.</title>
        <authorList>
            <person name="Woo H."/>
        </authorList>
    </citation>
    <scope>NUCLEOTIDE SEQUENCE [LARGE SCALE GENOMIC DNA]</scope>
    <source>
        <strain evidence="3 4">APW6</strain>
    </source>
</reference>
<keyword evidence="1" id="KW-1133">Transmembrane helix</keyword>
<evidence type="ECO:0000313" key="3">
    <source>
        <dbReference type="EMBL" id="MDL5031994.1"/>
    </source>
</evidence>
<protein>
    <submittedName>
        <fullName evidence="3">DUF4178 domain-containing protein</fullName>
    </submittedName>
</protein>